<name>A0ACB8YJS6_ARCLA</name>
<keyword evidence="2" id="KW-1185">Reference proteome</keyword>
<proteinExistence type="predicted"/>
<organism evidence="1 2">
    <name type="scientific">Arctium lappa</name>
    <name type="common">Greater burdock</name>
    <name type="synonym">Lappa major</name>
    <dbReference type="NCBI Taxonomy" id="4217"/>
    <lineage>
        <taxon>Eukaryota</taxon>
        <taxon>Viridiplantae</taxon>
        <taxon>Streptophyta</taxon>
        <taxon>Embryophyta</taxon>
        <taxon>Tracheophyta</taxon>
        <taxon>Spermatophyta</taxon>
        <taxon>Magnoliopsida</taxon>
        <taxon>eudicotyledons</taxon>
        <taxon>Gunneridae</taxon>
        <taxon>Pentapetalae</taxon>
        <taxon>asterids</taxon>
        <taxon>campanulids</taxon>
        <taxon>Asterales</taxon>
        <taxon>Asteraceae</taxon>
        <taxon>Carduoideae</taxon>
        <taxon>Cardueae</taxon>
        <taxon>Arctiinae</taxon>
        <taxon>Arctium</taxon>
    </lineage>
</organism>
<protein>
    <submittedName>
        <fullName evidence="1">Uncharacterized protein</fullName>
    </submittedName>
</protein>
<comment type="caution">
    <text evidence="1">The sequence shown here is derived from an EMBL/GenBank/DDBJ whole genome shotgun (WGS) entry which is preliminary data.</text>
</comment>
<evidence type="ECO:0000313" key="2">
    <source>
        <dbReference type="Proteomes" id="UP001055879"/>
    </source>
</evidence>
<dbReference type="EMBL" id="CM042058">
    <property type="protein sequence ID" value="KAI3685772.1"/>
    <property type="molecule type" value="Genomic_DNA"/>
</dbReference>
<reference evidence="1 2" key="2">
    <citation type="journal article" date="2022" name="Mol. Ecol. Resour.">
        <title>The genomes of chicory, endive, great burdock and yacon provide insights into Asteraceae paleo-polyploidization history and plant inulin production.</title>
        <authorList>
            <person name="Fan W."/>
            <person name="Wang S."/>
            <person name="Wang H."/>
            <person name="Wang A."/>
            <person name="Jiang F."/>
            <person name="Liu H."/>
            <person name="Zhao H."/>
            <person name="Xu D."/>
            <person name="Zhang Y."/>
        </authorList>
    </citation>
    <scope>NUCLEOTIDE SEQUENCE [LARGE SCALE GENOMIC DNA]</scope>
    <source>
        <strain evidence="2">cv. Niubang</strain>
    </source>
</reference>
<dbReference type="Proteomes" id="UP001055879">
    <property type="component" value="Linkage Group LG12"/>
</dbReference>
<evidence type="ECO:0000313" key="1">
    <source>
        <dbReference type="EMBL" id="KAI3685772.1"/>
    </source>
</evidence>
<gene>
    <name evidence="1" type="ORF">L6452_35030</name>
</gene>
<sequence length="102" mass="11589">MEPQLTSIPARKLIKLHVLYQVLRYTPIMHTLPALRTLATASSVNRCDGENTVLRWLRWNMLLKDDTRYMGRCSPVGFQGVDDVVQRLLVCKKPAHSLGEGV</sequence>
<accession>A0ACB8YJS6</accession>
<reference evidence="2" key="1">
    <citation type="journal article" date="2022" name="Mol. Ecol. Resour.">
        <title>The genomes of chicory, endive, great burdock and yacon provide insights into Asteraceae palaeo-polyploidization history and plant inulin production.</title>
        <authorList>
            <person name="Fan W."/>
            <person name="Wang S."/>
            <person name="Wang H."/>
            <person name="Wang A."/>
            <person name="Jiang F."/>
            <person name="Liu H."/>
            <person name="Zhao H."/>
            <person name="Xu D."/>
            <person name="Zhang Y."/>
        </authorList>
    </citation>
    <scope>NUCLEOTIDE SEQUENCE [LARGE SCALE GENOMIC DNA]</scope>
    <source>
        <strain evidence="2">cv. Niubang</strain>
    </source>
</reference>